<dbReference type="PANTHER" id="PTHR12815:SF47">
    <property type="entry name" value="TRANSLOCATION AND ASSEMBLY MODULE SUBUNIT TAMA"/>
    <property type="match status" value="1"/>
</dbReference>
<keyword evidence="6" id="KW-0998">Cell outer membrane</keyword>
<evidence type="ECO:0000256" key="4">
    <source>
        <dbReference type="ARBA" id="ARBA00022729"/>
    </source>
</evidence>
<dbReference type="InterPro" id="IPR000184">
    <property type="entry name" value="Bac_surfAg_D15"/>
</dbReference>
<evidence type="ECO:0000313" key="10">
    <source>
        <dbReference type="Proteomes" id="UP001152876"/>
    </source>
</evidence>
<accession>A0A9X4NUU4</accession>
<gene>
    <name evidence="9" type="ORF">H010_24789</name>
</gene>
<evidence type="ECO:0000256" key="7">
    <source>
        <dbReference type="SAM" id="MobiDB-lite"/>
    </source>
</evidence>
<feature type="compositionally biased region" description="Low complexity" evidence="7">
    <location>
        <begin position="20"/>
        <end position="32"/>
    </location>
</feature>
<feature type="compositionally biased region" description="Low complexity" evidence="7">
    <location>
        <begin position="39"/>
        <end position="48"/>
    </location>
</feature>
<keyword evidence="4" id="KW-0732">Signal</keyword>
<evidence type="ECO:0000256" key="1">
    <source>
        <dbReference type="ARBA" id="ARBA00004370"/>
    </source>
</evidence>
<dbReference type="InterPro" id="IPR034746">
    <property type="entry name" value="POTRA"/>
</dbReference>
<comment type="subcellular location">
    <subcellularLocation>
        <location evidence="1">Membrane</location>
    </subcellularLocation>
</comment>
<dbReference type="InterPro" id="IPR039910">
    <property type="entry name" value="D15-like"/>
</dbReference>
<dbReference type="Gene3D" id="2.40.160.50">
    <property type="entry name" value="membrane protein fhac: a member of the omp85/tpsb transporter family"/>
    <property type="match status" value="1"/>
</dbReference>
<dbReference type="InterPro" id="IPR010827">
    <property type="entry name" value="BamA/TamA_POTRA"/>
</dbReference>
<evidence type="ECO:0000256" key="6">
    <source>
        <dbReference type="ARBA" id="ARBA00023237"/>
    </source>
</evidence>
<comment type="caution">
    <text evidence="9">The sequence shown here is derived from an EMBL/GenBank/DDBJ whole genome shotgun (WGS) entry which is preliminary data.</text>
</comment>
<keyword evidence="3" id="KW-0812">Transmembrane</keyword>
<feature type="region of interest" description="Disordered" evidence="7">
    <location>
        <begin position="10"/>
        <end position="62"/>
    </location>
</feature>
<keyword evidence="2" id="KW-1134">Transmembrane beta strand</keyword>
<evidence type="ECO:0000256" key="5">
    <source>
        <dbReference type="ARBA" id="ARBA00023136"/>
    </source>
</evidence>
<organism evidence="9 10">
    <name type="scientific">Hydrogenophaga taeniospiralis CCUG 15921</name>
    <dbReference type="NCBI Taxonomy" id="1281780"/>
    <lineage>
        <taxon>Bacteria</taxon>
        <taxon>Pseudomonadati</taxon>
        <taxon>Pseudomonadota</taxon>
        <taxon>Betaproteobacteria</taxon>
        <taxon>Burkholderiales</taxon>
        <taxon>Comamonadaceae</taxon>
        <taxon>Hydrogenophaga</taxon>
    </lineage>
</organism>
<dbReference type="PROSITE" id="PS51779">
    <property type="entry name" value="POTRA"/>
    <property type="match status" value="1"/>
</dbReference>
<evidence type="ECO:0000256" key="3">
    <source>
        <dbReference type="ARBA" id="ARBA00022692"/>
    </source>
</evidence>
<dbReference type="Pfam" id="PF01103">
    <property type="entry name" value="Omp85"/>
    <property type="match status" value="1"/>
</dbReference>
<dbReference type="Gene3D" id="3.10.20.310">
    <property type="entry name" value="membrane protein fhac"/>
    <property type="match status" value="2"/>
</dbReference>
<dbReference type="EMBL" id="AOGK01000044">
    <property type="protein sequence ID" value="MDG5978490.1"/>
    <property type="molecule type" value="Genomic_DNA"/>
</dbReference>
<keyword evidence="10" id="KW-1185">Reference proteome</keyword>
<feature type="domain" description="POTRA" evidence="8">
    <location>
        <begin position="237"/>
        <end position="316"/>
    </location>
</feature>
<reference evidence="9" key="1">
    <citation type="submission" date="2013-01" db="EMBL/GenBank/DDBJ databases">
        <title>Genome draft of Hydrogenophaga taeniospiralis 2K1.</title>
        <authorList>
            <person name="Gomila M."/>
            <person name="Lalucat J."/>
        </authorList>
    </citation>
    <scope>NUCLEOTIDE SEQUENCE</scope>
    <source>
        <strain evidence="9">CCUG 15921</strain>
    </source>
</reference>
<evidence type="ECO:0000259" key="8">
    <source>
        <dbReference type="PROSITE" id="PS51779"/>
    </source>
</evidence>
<name>A0A9X4NUU4_9BURK</name>
<dbReference type="Pfam" id="PF07244">
    <property type="entry name" value="POTRA"/>
    <property type="match status" value="1"/>
</dbReference>
<dbReference type="Proteomes" id="UP001152876">
    <property type="component" value="Unassembled WGS sequence"/>
</dbReference>
<dbReference type="PANTHER" id="PTHR12815">
    <property type="entry name" value="SORTING AND ASSEMBLY MACHINERY SAMM50 PROTEIN FAMILY MEMBER"/>
    <property type="match status" value="1"/>
</dbReference>
<evidence type="ECO:0000256" key="2">
    <source>
        <dbReference type="ARBA" id="ARBA00022452"/>
    </source>
</evidence>
<keyword evidence="5" id="KW-0472">Membrane</keyword>
<dbReference type="AlphaFoldDB" id="A0A9X4NUU4"/>
<protein>
    <submittedName>
        <fullName evidence="9">Surface antigen (D15)</fullName>
    </submittedName>
</protein>
<proteinExistence type="predicted"/>
<dbReference type="GO" id="GO:0019867">
    <property type="term" value="C:outer membrane"/>
    <property type="evidence" value="ECO:0007669"/>
    <property type="project" value="InterPro"/>
</dbReference>
<evidence type="ECO:0000313" key="9">
    <source>
        <dbReference type="EMBL" id="MDG5978490.1"/>
    </source>
</evidence>
<sequence length="665" mass="72306">MILLPLWALAQTTPPPEPAPATGTPTPEAAQEATDDAAAETLAPSATRRTPRTRAPAPPRFDVDLQAGNDELRDFLLRHMELMRFRTLRDLDANELDRLLGKTPDDLGNLLGTLGHFAPQIHIDEPAATGPTPLGTVRIRVEPGPITRVESANLYFLGDIASNPQAAAQRDAVARAWTLKPGQSFTQADWGSAKTNVLRTLTARRYPTGRVANSLADIDPKTHSARLSVELDSGAPLRVGEVRVEGADRYEAAAVEHLVHLSGLTPGSDYDLDQLQDAQQRIAAAGYYDSVFVFVDTDHPQDGAAPVVVQLRESPRQKLVLGVGGSTDNGARLSAEYTHHRVPGLGWQSVNKLQLEREDQLLSSQWSAPVDNEGWRWIASAQAARQIDGFDTTTSQRLRAGRSQDSTLLDRSYFLQFERARAENAVLGSPETTRAESALSINYAWTRRRFDSMPLPKTGNGLGVEVGVGTTLESPRRPFVRLHTRWLSYWPIDAGVSGLANTLEGLVRRTAPPLGVARPTEDEPGQAGRLALRLEGGALWARQDAGIPETLLYLTGGDTSVRGYGLRDIGIPQADGGVSPGRYLAVASVEWQRPIWRDGVRTPWESVVFVDAGAVADRPGDLRPPQWGVGAGVRYNSPVGPLQLDLAYGVKPKALRLHFNVGFTF</sequence>